<evidence type="ECO:0000313" key="6">
    <source>
        <dbReference type="Proteomes" id="UP001595955"/>
    </source>
</evidence>
<proteinExistence type="inferred from homology"/>
<feature type="domain" description="VOC" evidence="4">
    <location>
        <begin position="1"/>
        <end position="122"/>
    </location>
</feature>
<evidence type="ECO:0000256" key="1">
    <source>
        <dbReference type="ARBA" id="ARBA00011051"/>
    </source>
</evidence>
<keyword evidence="3" id="KW-0046">Antibiotic resistance</keyword>
<dbReference type="InterPro" id="IPR037523">
    <property type="entry name" value="VOC_core"/>
</dbReference>
<evidence type="ECO:0000259" key="4">
    <source>
        <dbReference type="PROSITE" id="PS51819"/>
    </source>
</evidence>
<dbReference type="Proteomes" id="UP001595955">
    <property type="component" value="Unassembled WGS sequence"/>
</dbReference>
<protein>
    <recommendedName>
        <fullName evidence="2">Bleomycin resistance protein</fullName>
    </recommendedName>
</protein>
<name>A0ABV9D8L7_9MICO</name>
<evidence type="ECO:0000256" key="3">
    <source>
        <dbReference type="ARBA" id="ARBA00023251"/>
    </source>
</evidence>
<sequence length="129" mass="14098">MAERAVPILPSPDLAKTLAFYTRLGFENRGAPHEEWDYLIVGRGDVVLHFITVPDVDPLATAGSCYVYVDDADVVHEQWRRAGVEADPATGSRLEQPTDTSYGMREFALVDASGNLVRVGSPLPGWTVP</sequence>
<dbReference type="PROSITE" id="PS51819">
    <property type="entry name" value="VOC"/>
    <property type="match status" value="1"/>
</dbReference>
<dbReference type="InterPro" id="IPR029068">
    <property type="entry name" value="Glyas_Bleomycin-R_OHBP_Dase"/>
</dbReference>
<dbReference type="EMBL" id="JBHSGF010000003">
    <property type="protein sequence ID" value="MFC4554712.1"/>
    <property type="molecule type" value="Genomic_DNA"/>
</dbReference>
<organism evidence="5 6">
    <name type="scientific">Georgenia faecalis</name>
    <dbReference type="NCBI Taxonomy" id="2483799"/>
    <lineage>
        <taxon>Bacteria</taxon>
        <taxon>Bacillati</taxon>
        <taxon>Actinomycetota</taxon>
        <taxon>Actinomycetes</taxon>
        <taxon>Micrococcales</taxon>
        <taxon>Bogoriellaceae</taxon>
        <taxon>Georgenia</taxon>
    </lineage>
</organism>
<evidence type="ECO:0000313" key="5">
    <source>
        <dbReference type="EMBL" id="MFC4554712.1"/>
    </source>
</evidence>
<comment type="similarity">
    <text evidence="1">Belongs to the bleomycin resistance protein family.</text>
</comment>
<evidence type="ECO:0000256" key="2">
    <source>
        <dbReference type="ARBA" id="ARBA00021572"/>
    </source>
</evidence>
<keyword evidence="6" id="KW-1185">Reference proteome</keyword>
<reference evidence="6" key="1">
    <citation type="journal article" date="2019" name="Int. J. Syst. Evol. Microbiol.">
        <title>The Global Catalogue of Microorganisms (GCM) 10K type strain sequencing project: providing services to taxonomists for standard genome sequencing and annotation.</title>
        <authorList>
            <consortium name="The Broad Institute Genomics Platform"/>
            <consortium name="The Broad Institute Genome Sequencing Center for Infectious Disease"/>
            <person name="Wu L."/>
            <person name="Ma J."/>
        </authorList>
    </citation>
    <scope>NUCLEOTIDE SEQUENCE [LARGE SCALE GENOMIC DNA]</scope>
    <source>
        <strain evidence="6">JCM 3369</strain>
    </source>
</reference>
<comment type="caution">
    <text evidence="5">The sequence shown here is derived from an EMBL/GenBank/DDBJ whole genome shotgun (WGS) entry which is preliminary data.</text>
</comment>
<dbReference type="InterPro" id="IPR000335">
    <property type="entry name" value="Bleomycin-R"/>
</dbReference>
<dbReference type="Pfam" id="PF00903">
    <property type="entry name" value="Glyoxalase"/>
    <property type="match status" value="1"/>
</dbReference>
<gene>
    <name evidence="5" type="ORF">ACFO3F_05580</name>
</gene>
<dbReference type="SUPFAM" id="SSF54593">
    <property type="entry name" value="Glyoxalase/Bleomycin resistance protein/Dihydroxybiphenyl dioxygenase"/>
    <property type="match status" value="1"/>
</dbReference>
<dbReference type="CDD" id="cd08349">
    <property type="entry name" value="BLMA_like"/>
    <property type="match status" value="1"/>
</dbReference>
<dbReference type="Gene3D" id="3.10.180.10">
    <property type="entry name" value="2,3-Dihydroxybiphenyl 1,2-Dioxygenase, domain 1"/>
    <property type="match status" value="1"/>
</dbReference>
<dbReference type="InterPro" id="IPR004360">
    <property type="entry name" value="Glyas_Fos-R_dOase_dom"/>
</dbReference>
<dbReference type="RefSeq" id="WP_122825270.1">
    <property type="nucleotide sequence ID" value="NZ_CP033325.1"/>
</dbReference>
<accession>A0ABV9D8L7</accession>